<organism evidence="1 2">
    <name type="scientific">Campylobacter showae RM3277</name>
    <dbReference type="NCBI Taxonomy" id="553219"/>
    <lineage>
        <taxon>Bacteria</taxon>
        <taxon>Pseudomonadati</taxon>
        <taxon>Campylobacterota</taxon>
        <taxon>Epsilonproteobacteria</taxon>
        <taxon>Campylobacterales</taxon>
        <taxon>Campylobacteraceae</taxon>
        <taxon>Campylobacter</taxon>
    </lineage>
</organism>
<reference evidence="1 2" key="1">
    <citation type="submission" date="2009-07" db="EMBL/GenBank/DDBJ databases">
        <authorList>
            <person name="Madupu R."/>
            <person name="Sebastian Y."/>
            <person name="Durkin A.S."/>
            <person name="Torralba M."/>
            <person name="Methe B."/>
            <person name="Sutton G.G."/>
            <person name="Strausberg R.L."/>
            <person name="Nelson K.E."/>
        </authorList>
    </citation>
    <scope>NUCLEOTIDE SEQUENCE [LARGE SCALE GENOMIC DNA]</scope>
    <source>
        <strain evidence="1 2">RM3277</strain>
    </source>
</reference>
<name>C6RDT5_9BACT</name>
<protein>
    <submittedName>
        <fullName evidence="1">Uncharacterized protein</fullName>
    </submittedName>
</protein>
<gene>
    <name evidence="1" type="ORF">CAMSH0001_1243</name>
</gene>
<proteinExistence type="predicted"/>
<sequence>MLSAVKFAAQLNAANFKFNHKFNPEFYRSKQAKMNRRG</sequence>
<comment type="caution">
    <text evidence="1">The sequence shown here is derived from an EMBL/GenBank/DDBJ whole genome shotgun (WGS) entry which is preliminary data.</text>
</comment>
<dbReference type="EMBL" id="ACVQ01000008">
    <property type="protein sequence ID" value="EET80482.1"/>
    <property type="molecule type" value="Genomic_DNA"/>
</dbReference>
<accession>C6RDT5</accession>
<dbReference type="Proteomes" id="UP000003107">
    <property type="component" value="Unassembled WGS sequence"/>
</dbReference>
<keyword evidence="2" id="KW-1185">Reference proteome</keyword>
<dbReference type="AlphaFoldDB" id="C6RDT5"/>
<dbReference type="STRING" id="553219.CAMSH0001_1243"/>
<evidence type="ECO:0000313" key="1">
    <source>
        <dbReference type="EMBL" id="EET80482.1"/>
    </source>
</evidence>
<evidence type="ECO:0000313" key="2">
    <source>
        <dbReference type="Proteomes" id="UP000003107"/>
    </source>
</evidence>